<dbReference type="Proteomes" id="UP000422232">
    <property type="component" value="Chromosome"/>
</dbReference>
<sequence length="644" mass="71600">MKIKRLNALVASSLFAVSIAVTSVANQQVDLQSIRDMYGNIAQAQGYASYDNTATSGIAINNFVRMPPSHPTGSIEFFFEDDLNQFKKELGIYTSVEVPIKTVNVKDIANFASAYVQNDQTLSLIYNANWAYTYGITPKLGTHFALTADATQLYLQSPETFLSTYGNSFINQFRAGASLYVMLQIHFESQQSKQSFSELISAGKEGIAAVMLKLQGSIKQKHLKGTINIRALQLGGDPSKLTEIFSKSTGEGSGFAAFSFSDINQGMKIVNSAISYSKNLSKQVDPENYSTLFTFGNFSTTPYHAIDPNIPAYPEGKFNKNTLAARQTIKQAYTQLLALKDYKIPFYILNNFYNSLTNPAQEELNTVNNYKNNLESYFNNAHDTPQYNCYQPGNENATCAQAAQALANFTPDNIQTAISELEQFNYSVNIADRYAAYPTSMINYNSNDINQSFVLENLNGKTYQGTVQASQPEHFDPKLSQGLYTLLAEPTIKNLDYNIPSRSGSNWLHASKIGTRDFFSTKDGYIQFTNSVYRPYPAGTVCLYLPAGAWFAGGILNERTHEYSRTPVFQSTSLKAQVGDKITIYPVTNGDDNGAKQYFIVSKPGETGLNKDNIMQLPLQTTVNFWGTVWNTDYSFTYNDSNCL</sequence>
<keyword evidence="2" id="KW-1185">Reference proteome</keyword>
<accession>A0A9Q6LR42</accession>
<name>A0A9Q6LR42_PISSA</name>
<proteinExistence type="predicted"/>
<dbReference type="AlphaFoldDB" id="A0A9Q6LR42"/>
<dbReference type="RefSeq" id="WP_054300322.1">
    <property type="nucleotide sequence ID" value="NZ_CP012413.1"/>
</dbReference>
<organism evidence="1 2">
    <name type="scientific">Piscirickettsia salmonis</name>
    <dbReference type="NCBI Taxonomy" id="1238"/>
    <lineage>
        <taxon>Bacteria</taxon>
        <taxon>Pseudomonadati</taxon>
        <taxon>Pseudomonadota</taxon>
        <taxon>Gammaproteobacteria</taxon>
        <taxon>Thiotrichales</taxon>
        <taxon>Piscirickettsiaceae</taxon>
        <taxon>Piscirickettsia</taxon>
    </lineage>
</organism>
<reference evidence="1 2" key="1">
    <citation type="submission" date="2019-04" db="EMBL/GenBank/DDBJ databases">
        <title>Complete genome sequencing of Piscirickettsia salmonis strain Psal-009.</title>
        <authorList>
            <person name="Schober I."/>
            <person name="Bunk B."/>
            <person name="Sproer C."/>
            <person name="Carril G.P."/>
            <person name="Riedel T."/>
            <person name="Flores-Herrera P.A."/>
            <person name="Nourdin-Galindo G."/>
            <person name="Marshall S.H."/>
            <person name="Overmann J."/>
        </authorList>
    </citation>
    <scope>NUCLEOTIDE SEQUENCE [LARGE SCALE GENOMIC DNA]</scope>
    <source>
        <strain evidence="1 2">Psal-009</strain>
    </source>
</reference>
<evidence type="ECO:0000313" key="2">
    <source>
        <dbReference type="Proteomes" id="UP000422232"/>
    </source>
</evidence>
<protein>
    <submittedName>
        <fullName evidence="1">Uncharacterized protein</fullName>
    </submittedName>
</protein>
<gene>
    <name evidence="1" type="ORF">Psal009_01646</name>
</gene>
<dbReference type="EMBL" id="CP038908">
    <property type="protein sequence ID" value="QGO05750.1"/>
    <property type="molecule type" value="Genomic_DNA"/>
</dbReference>
<evidence type="ECO:0000313" key="1">
    <source>
        <dbReference type="EMBL" id="QGO05750.1"/>
    </source>
</evidence>